<keyword evidence="2" id="KW-1003">Cell membrane</keyword>
<dbReference type="PANTHER" id="PTHR30250:SF21">
    <property type="entry name" value="LIPID II FLIPPASE MURJ"/>
    <property type="match status" value="1"/>
</dbReference>
<dbReference type="PANTHER" id="PTHR30250">
    <property type="entry name" value="PST FAMILY PREDICTED COLANIC ACID TRANSPORTER"/>
    <property type="match status" value="1"/>
</dbReference>
<sequence>MSNTRGRDSFLKGALILGLAGIIVKIIGAFFRIPLGNLIGAEGMGYYQAAYPVYTLFLTLATAGFPTALAKLVSEKMAIGDYRGAHKVFKVSYTVLAITGFVAFCIFFFGADFIVNDIMKNPGAKLAMLAISPALLFVPIMSAYRGYFQGRREMGHIAISQISEQLFRVVLGITLAYLLMSSVGPNPGPEQGAAGAIMGATIGAIASIIYLIIAYLLKLKIIKREIKISKKLREESIVKVLEKLLVVAIPITIGASVMPLVNMIDNVIVIRRLVEAGFSQTQANIMFGQLTGMAMAIVNLPAVITVAMSMSLVPTISQAYALGNRFKVIKETKSAIKITLMIVLPAAFGMASLAHPIMKLLYPSQPSSVGTILLVLTPCVVFLGLIQSLNGILQGMGKPMIPVICLAIGMIFKVVISYTLTAIPQINVIGSALGTVTAYFVAAILELIYIKKAIKMKLSIKQFVIVPLVIVNIMFLSVKLSFGLTIEALGNNLSTVISICVGGVIYLIATLALGGIDKEELLNIPKGDKLYKVLRNLKLMK</sequence>
<dbReference type="InterPro" id="IPR002797">
    <property type="entry name" value="Polysacc_synth"/>
</dbReference>
<dbReference type="InterPro" id="IPR050833">
    <property type="entry name" value="Poly_Biosynth_Transport"/>
</dbReference>
<evidence type="ECO:0000256" key="4">
    <source>
        <dbReference type="ARBA" id="ARBA00022989"/>
    </source>
</evidence>
<dbReference type="GO" id="GO:0005886">
    <property type="term" value="C:plasma membrane"/>
    <property type="evidence" value="ECO:0007669"/>
    <property type="project" value="UniProtKB-SubCell"/>
</dbReference>
<name>A0A0A8W428_PARSO</name>
<reference evidence="6 7" key="1">
    <citation type="submission" date="2015-01" db="EMBL/GenBank/DDBJ databases">
        <authorList>
            <person name="Aslett A.Martin."/>
            <person name="De Silva Nishadi"/>
        </authorList>
    </citation>
    <scope>NUCLEOTIDE SEQUENCE [LARGE SCALE GENOMIC DNA]</scope>
    <source>
        <strain evidence="6 7">R28058</strain>
    </source>
</reference>
<keyword evidence="4" id="KW-1133">Transmembrane helix</keyword>
<dbReference type="PIRSF" id="PIRSF038958">
    <property type="entry name" value="PG_synth_SpoVB"/>
    <property type="match status" value="1"/>
</dbReference>
<proteinExistence type="predicted"/>
<dbReference type="Proteomes" id="UP000049127">
    <property type="component" value="Unassembled WGS sequence"/>
</dbReference>
<comment type="subcellular location">
    <subcellularLocation>
        <location evidence="1">Cell membrane</location>
        <topology evidence="1">Multi-pass membrane protein</topology>
    </subcellularLocation>
</comment>
<gene>
    <name evidence="6" type="primary">spoVB</name>
    <name evidence="6" type="ORF">R28058_31951</name>
</gene>
<dbReference type="Pfam" id="PF01943">
    <property type="entry name" value="Polysacc_synt"/>
    <property type="match status" value="1"/>
</dbReference>
<evidence type="ECO:0000313" key="7">
    <source>
        <dbReference type="Proteomes" id="UP000049127"/>
    </source>
</evidence>
<dbReference type="PATRIC" id="fig|1505.7.peg.59"/>
<evidence type="ECO:0000256" key="5">
    <source>
        <dbReference type="ARBA" id="ARBA00023136"/>
    </source>
</evidence>
<dbReference type="InterPro" id="IPR024923">
    <property type="entry name" value="PG_synth_SpoVB"/>
</dbReference>
<evidence type="ECO:0000256" key="3">
    <source>
        <dbReference type="ARBA" id="ARBA00022692"/>
    </source>
</evidence>
<keyword evidence="5" id="KW-0472">Membrane</keyword>
<dbReference type="CDD" id="cd13124">
    <property type="entry name" value="MATE_SpoVB_like"/>
    <property type="match status" value="1"/>
</dbReference>
<dbReference type="eggNOG" id="COG2244">
    <property type="taxonomic scope" value="Bacteria"/>
</dbReference>
<dbReference type="RefSeq" id="WP_021130288.1">
    <property type="nucleotide sequence ID" value="NZ_CDNI01000026.1"/>
</dbReference>
<evidence type="ECO:0000313" key="6">
    <source>
        <dbReference type="EMBL" id="CEP41588.1"/>
    </source>
</evidence>
<organism evidence="6 7">
    <name type="scientific">Paraclostridium sordellii</name>
    <name type="common">Clostridium sordellii</name>
    <dbReference type="NCBI Taxonomy" id="1505"/>
    <lineage>
        <taxon>Bacteria</taxon>
        <taxon>Bacillati</taxon>
        <taxon>Bacillota</taxon>
        <taxon>Clostridia</taxon>
        <taxon>Peptostreptococcales</taxon>
        <taxon>Peptostreptococcaceae</taxon>
        <taxon>Paraclostridium</taxon>
    </lineage>
</organism>
<protein>
    <submittedName>
        <fullName evidence="6">Stage V sporulation protein B</fullName>
    </submittedName>
</protein>
<dbReference type="AlphaFoldDB" id="A0A0A8W428"/>
<accession>A0A0A8W428</accession>
<evidence type="ECO:0000256" key="2">
    <source>
        <dbReference type="ARBA" id="ARBA00022475"/>
    </source>
</evidence>
<dbReference type="OrthoDB" id="9775950at2"/>
<evidence type="ECO:0000256" key="1">
    <source>
        <dbReference type="ARBA" id="ARBA00004651"/>
    </source>
</evidence>
<keyword evidence="3" id="KW-0812">Transmembrane</keyword>
<dbReference type="EMBL" id="CEKZ01000026">
    <property type="protein sequence ID" value="CEP41588.1"/>
    <property type="molecule type" value="Genomic_DNA"/>
</dbReference>